<dbReference type="Proteomes" id="UP001461498">
    <property type="component" value="Unassembled WGS sequence"/>
</dbReference>
<sequence>MFPYEIKPIEGERKELLKSFTGQKAGFVEVGPKKYLLPLKYMDEAEGYYNFEPREDDLWIMTYPRSGTTWSQELLWLVNNDLDYETSSKVSLYDRFPFYE</sequence>
<gene>
    <name evidence="2" type="ORF">O3M35_010375</name>
</gene>
<proteinExistence type="predicted"/>
<dbReference type="AlphaFoldDB" id="A0AAW1D0Y5"/>
<dbReference type="EMBL" id="JAPXFL010000007">
    <property type="protein sequence ID" value="KAK9503915.1"/>
    <property type="molecule type" value="Genomic_DNA"/>
</dbReference>
<keyword evidence="3" id="KW-1185">Reference proteome</keyword>
<evidence type="ECO:0000313" key="3">
    <source>
        <dbReference type="Proteomes" id="UP001461498"/>
    </source>
</evidence>
<feature type="domain" description="Sulfotransferase" evidence="1">
    <location>
        <begin position="56"/>
        <end position="99"/>
    </location>
</feature>
<accession>A0AAW1D0Y5</accession>
<dbReference type="Gene3D" id="3.40.50.300">
    <property type="entry name" value="P-loop containing nucleotide triphosphate hydrolases"/>
    <property type="match status" value="1"/>
</dbReference>
<organism evidence="2 3">
    <name type="scientific">Rhynocoris fuscipes</name>
    <dbReference type="NCBI Taxonomy" id="488301"/>
    <lineage>
        <taxon>Eukaryota</taxon>
        <taxon>Metazoa</taxon>
        <taxon>Ecdysozoa</taxon>
        <taxon>Arthropoda</taxon>
        <taxon>Hexapoda</taxon>
        <taxon>Insecta</taxon>
        <taxon>Pterygota</taxon>
        <taxon>Neoptera</taxon>
        <taxon>Paraneoptera</taxon>
        <taxon>Hemiptera</taxon>
        <taxon>Heteroptera</taxon>
        <taxon>Panheteroptera</taxon>
        <taxon>Cimicomorpha</taxon>
        <taxon>Reduviidae</taxon>
        <taxon>Harpactorinae</taxon>
        <taxon>Harpactorini</taxon>
        <taxon>Rhynocoris</taxon>
    </lineage>
</organism>
<name>A0AAW1D0Y5_9HEMI</name>
<evidence type="ECO:0000259" key="1">
    <source>
        <dbReference type="Pfam" id="PF00685"/>
    </source>
</evidence>
<evidence type="ECO:0000313" key="2">
    <source>
        <dbReference type="EMBL" id="KAK9503915.1"/>
    </source>
</evidence>
<comment type="caution">
    <text evidence="2">The sequence shown here is derived from an EMBL/GenBank/DDBJ whole genome shotgun (WGS) entry which is preliminary data.</text>
</comment>
<dbReference type="GO" id="GO:0008146">
    <property type="term" value="F:sulfotransferase activity"/>
    <property type="evidence" value="ECO:0007669"/>
    <property type="project" value="InterPro"/>
</dbReference>
<dbReference type="Pfam" id="PF00685">
    <property type="entry name" value="Sulfotransfer_1"/>
    <property type="match status" value="1"/>
</dbReference>
<dbReference type="InterPro" id="IPR027417">
    <property type="entry name" value="P-loop_NTPase"/>
</dbReference>
<dbReference type="InterPro" id="IPR000863">
    <property type="entry name" value="Sulfotransferase_dom"/>
</dbReference>
<dbReference type="SUPFAM" id="SSF52540">
    <property type="entry name" value="P-loop containing nucleoside triphosphate hydrolases"/>
    <property type="match status" value="1"/>
</dbReference>
<protein>
    <recommendedName>
        <fullName evidence="1">Sulfotransferase domain-containing protein</fullName>
    </recommendedName>
</protein>
<reference evidence="2 3" key="1">
    <citation type="submission" date="2022-12" db="EMBL/GenBank/DDBJ databases">
        <title>Chromosome-level genome assembly of true bugs.</title>
        <authorList>
            <person name="Ma L."/>
            <person name="Li H."/>
        </authorList>
    </citation>
    <scope>NUCLEOTIDE SEQUENCE [LARGE SCALE GENOMIC DNA]</scope>
    <source>
        <strain evidence="2">Lab_2022b</strain>
    </source>
</reference>